<dbReference type="Proteomes" id="UP000050833">
    <property type="component" value="Unassembled WGS sequence"/>
</dbReference>
<keyword evidence="6 10" id="KW-0143">Chaperone</keyword>
<comment type="subcellular location">
    <subcellularLocation>
        <location evidence="1 10">Cytoplasm</location>
    </subcellularLocation>
</comment>
<evidence type="ECO:0000256" key="8">
    <source>
        <dbReference type="ARBA" id="ARBA00072274"/>
    </source>
</evidence>
<dbReference type="PRINTS" id="PR00773">
    <property type="entry name" value="GRPEPROTEIN"/>
</dbReference>
<dbReference type="GO" id="GO:0006457">
    <property type="term" value="P:protein folding"/>
    <property type="evidence" value="ECO:0007669"/>
    <property type="project" value="InterPro"/>
</dbReference>
<feature type="compositionally biased region" description="Basic and acidic residues" evidence="13">
    <location>
        <begin position="29"/>
        <end position="50"/>
    </location>
</feature>
<keyword evidence="4 10" id="KW-0963">Cytoplasm</keyword>
<dbReference type="RefSeq" id="WP_022014696.1">
    <property type="nucleotide sequence ID" value="NZ_JAQDCV010000001.1"/>
</dbReference>
<evidence type="ECO:0000256" key="2">
    <source>
        <dbReference type="ARBA" id="ARBA00009054"/>
    </source>
</evidence>
<feature type="compositionally biased region" description="Acidic residues" evidence="13">
    <location>
        <begin position="12"/>
        <end position="28"/>
    </location>
</feature>
<dbReference type="GO" id="GO:0051087">
    <property type="term" value="F:protein-folding chaperone binding"/>
    <property type="evidence" value="ECO:0007669"/>
    <property type="project" value="InterPro"/>
</dbReference>
<dbReference type="GO" id="GO:0005737">
    <property type="term" value="C:cytoplasm"/>
    <property type="evidence" value="ECO:0007669"/>
    <property type="project" value="UniProtKB-SubCell"/>
</dbReference>
<feature type="compositionally biased region" description="Basic and acidic residues" evidence="13">
    <location>
        <begin position="1"/>
        <end position="11"/>
    </location>
</feature>
<dbReference type="GO" id="GO:0000774">
    <property type="term" value="F:adenyl-nucleotide exchange factor activity"/>
    <property type="evidence" value="ECO:0007669"/>
    <property type="project" value="InterPro"/>
</dbReference>
<feature type="region of interest" description="Disordered" evidence="13">
    <location>
        <begin position="1"/>
        <end position="63"/>
    </location>
</feature>
<evidence type="ECO:0000256" key="10">
    <source>
        <dbReference type="HAMAP-Rule" id="MF_01151"/>
    </source>
</evidence>
<evidence type="ECO:0000256" key="4">
    <source>
        <dbReference type="ARBA" id="ARBA00022490"/>
    </source>
</evidence>
<dbReference type="PANTHER" id="PTHR21237:SF23">
    <property type="entry name" value="GRPE PROTEIN HOMOLOG, MITOCHONDRIAL"/>
    <property type="match status" value="1"/>
</dbReference>
<dbReference type="FunFam" id="2.30.22.10:FF:000001">
    <property type="entry name" value="Protein GrpE"/>
    <property type="match status" value="1"/>
</dbReference>
<protein>
    <recommendedName>
        <fullName evidence="8 10">Protein GrpE</fullName>
    </recommendedName>
    <alternativeName>
        <fullName evidence="9 10">HSP-70 cofactor</fullName>
    </alternativeName>
</protein>
<evidence type="ECO:0000256" key="12">
    <source>
        <dbReference type="RuleBase" id="RU004478"/>
    </source>
</evidence>
<feature type="compositionally biased region" description="Basic residues" evidence="13">
    <location>
        <begin position="51"/>
        <end position="60"/>
    </location>
</feature>
<dbReference type="HAMAP" id="MF_01151">
    <property type="entry name" value="GrpE"/>
    <property type="match status" value="1"/>
</dbReference>
<name>A0AAW3JVW2_9FIRM</name>
<evidence type="ECO:0000313" key="14">
    <source>
        <dbReference type="EMBL" id="KQC86734.1"/>
    </source>
</evidence>
<comment type="caution">
    <text evidence="14">The sequence shown here is derived from an EMBL/GenBank/DDBJ whole genome shotgun (WGS) entry which is preliminary data.</text>
</comment>
<comment type="function">
    <text evidence="7 10 11">Participates actively in the response to hyperosmotic and heat shock by preventing the aggregation of stress-denatured proteins, in association with DnaK and GrpE. It is the nucleotide exchange factor for DnaK and may function as a thermosensor. Unfolded proteins bind initially to DnaJ; upon interaction with the DnaJ-bound protein, DnaK hydrolyzes its bound ATP, resulting in the formation of a stable complex. GrpE releases ADP from DnaK; ATP binding to DnaK triggers the release of the substrate protein, thus completing the reaction cycle. Several rounds of ATP-dependent interactions between DnaJ, DnaK and GrpE are required for fully efficient folding.</text>
</comment>
<comment type="similarity">
    <text evidence="2 10 12">Belongs to the GrpE family.</text>
</comment>
<dbReference type="PANTHER" id="PTHR21237">
    <property type="entry name" value="GRPE PROTEIN"/>
    <property type="match status" value="1"/>
</dbReference>
<evidence type="ECO:0000256" key="3">
    <source>
        <dbReference type="ARBA" id="ARBA00011738"/>
    </source>
</evidence>
<evidence type="ECO:0000256" key="1">
    <source>
        <dbReference type="ARBA" id="ARBA00004496"/>
    </source>
</evidence>
<dbReference type="Pfam" id="PF01025">
    <property type="entry name" value="GrpE"/>
    <property type="match status" value="1"/>
</dbReference>
<dbReference type="Gene3D" id="3.90.20.20">
    <property type="match status" value="1"/>
</dbReference>
<dbReference type="GO" id="GO:0051082">
    <property type="term" value="F:unfolded protein binding"/>
    <property type="evidence" value="ECO:0007669"/>
    <property type="project" value="TreeGrafter"/>
</dbReference>
<keyword evidence="15" id="KW-1185">Reference proteome</keyword>
<dbReference type="InterPro" id="IPR009012">
    <property type="entry name" value="GrpE_head"/>
</dbReference>
<evidence type="ECO:0000256" key="11">
    <source>
        <dbReference type="RuleBase" id="RU000639"/>
    </source>
</evidence>
<gene>
    <name evidence="10" type="primary">grpE</name>
    <name evidence="14" type="ORF">APZ18_06105</name>
</gene>
<accession>A0AAW3JVW2</accession>
<comment type="subunit">
    <text evidence="3 10">Homodimer.</text>
</comment>
<evidence type="ECO:0000256" key="5">
    <source>
        <dbReference type="ARBA" id="ARBA00023016"/>
    </source>
</evidence>
<evidence type="ECO:0000256" key="7">
    <source>
        <dbReference type="ARBA" id="ARBA00053401"/>
    </source>
</evidence>
<dbReference type="GO" id="GO:0042803">
    <property type="term" value="F:protein homodimerization activity"/>
    <property type="evidence" value="ECO:0007669"/>
    <property type="project" value="InterPro"/>
</dbReference>
<evidence type="ECO:0000256" key="13">
    <source>
        <dbReference type="SAM" id="MobiDB-lite"/>
    </source>
</evidence>
<reference evidence="14 15" key="1">
    <citation type="submission" date="2015-10" db="EMBL/GenBank/DDBJ databases">
        <title>Butyribacter intestini gen. nov., sp. nov., a butyric acid-producing bacterium of the family Lachnospiraceae isolated from the human faeces.</title>
        <authorList>
            <person name="Zou Y."/>
            <person name="Xue W."/>
            <person name="Luo G."/>
            <person name="Lv M."/>
        </authorList>
    </citation>
    <scope>NUCLEOTIDE SEQUENCE [LARGE SCALE GENOMIC DNA]</scope>
    <source>
        <strain evidence="14 15">TF01-11</strain>
    </source>
</reference>
<dbReference type="EMBL" id="LLKB01000001">
    <property type="protein sequence ID" value="KQC86734.1"/>
    <property type="molecule type" value="Genomic_DNA"/>
</dbReference>
<dbReference type="SUPFAM" id="SSF51064">
    <property type="entry name" value="Head domain of nucleotide exchange factor GrpE"/>
    <property type="match status" value="1"/>
</dbReference>
<organism evidence="14 15">
    <name type="scientific">Butyribacter intestini</name>
    <dbReference type="NCBI Taxonomy" id="1703332"/>
    <lineage>
        <taxon>Bacteria</taxon>
        <taxon>Bacillati</taxon>
        <taxon>Bacillota</taxon>
        <taxon>Clostridia</taxon>
        <taxon>Lachnospirales</taxon>
        <taxon>Lachnospiraceae</taxon>
        <taxon>Butyribacter</taxon>
    </lineage>
</organism>
<evidence type="ECO:0000313" key="15">
    <source>
        <dbReference type="Proteomes" id="UP000050833"/>
    </source>
</evidence>
<dbReference type="SUPFAM" id="SSF58014">
    <property type="entry name" value="Coiled-coil domain of nucleotide exchange factor GrpE"/>
    <property type="match status" value="1"/>
</dbReference>
<evidence type="ECO:0000256" key="6">
    <source>
        <dbReference type="ARBA" id="ARBA00023186"/>
    </source>
</evidence>
<dbReference type="Gene3D" id="2.30.22.10">
    <property type="entry name" value="Head domain of nucleotide exchange factor GrpE"/>
    <property type="match status" value="1"/>
</dbReference>
<sequence>MAAENKDIEKDIDIEEVKEDNTADEAVEEEKAAEDAKDKKDEASKEAAPKKEKKFGKKKDKAVEKLEEKVKELEDMRVRQLAEFENFRKRSEKEKSQMFEVGAKSVIEKILPVIDNFERGLQGVPEEEKDAPFVKGVEMVYKQMLTAFDEMGVKPIDAVGKEFDPNLHNAVMAVDDDSLESGTVAEEMQKGYMYKESVVRHSMVKVVN</sequence>
<dbReference type="InterPro" id="IPR000740">
    <property type="entry name" value="GrpE"/>
</dbReference>
<dbReference type="InterPro" id="IPR013805">
    <property type="entry name" value="GrpE_CC"/>
</dbReference>
<evidence type="ECO:0000256" key="9">
    <source>
        <dbReference type="ARBA" id="ARBA00076414"/>
    </source>
</evidence>
<dbReference type="PROSITE" id="PS01071">
    <property type="entry name" value="GRPE"/>
    <property type="match status" value="1"/>
</dbReference>
<dbReference type="CDD" id="cd00446">
    <property type="entry name" value="GrpE"/>
    <property type="match status" value="1"/>
</dbReference>
<dbReference type="NCBIfam" id="NF010738">
    <property type="entry name" value="PRK14140.1"/>
    <property type="match status" value="1"/>
</dbReference>
<proteinExistence type="inferred from homology"/>
<dbReference type="AlphaFoldDB" id="A0AAW3JVW2"/>
<keyword evidence="5 10" id="KW-0346">Stress response</keyword>